<protein>
    <submittedName>
        <fullName evidence="2">Uncharacterized protein</fullName>
    </submittedName>
</protein>
<feature type="region of interest" description="Disordered" evidence="1">
    <location>
        <begin position="1"/>
        <end position="53"/>
    </location>
</feature>
<organism evidence="2 3">
    <name type="scientific">Phanerochaete carnosa (strain HHB-10118-sp)</name>
    <name type="common">White-rot fungus</name>
    <name type="synonym">Peniophora carnosa</name>
    <dbReference type="NCBI Taxonomy" id="650164"/>
    <lineage>
        <taxon>Eukaryota</taxon>
        <taxon>Fungi</taxon>
        <taxon>Dikarya</taxon>
        <taxon>Basidiomycota</taxon>
        <taxon>Agaricomycotina</taxon>
        <taxon>Agaricomycetes</taxon>
        <taxon>Polyporales</taxon>
        <taxon>Phanerochaetaceae</taxon>
        <taxon>Phanerochaete</taxon>
    </lineage>
</organism>
<dbReference type="AlphaFoldDB" id="K5W548"/>
<evidence type="ECO:0000256" key="1">
    <source>
        <dbReference type="SAM" id="MobiDB-lite"/>
    </source>
</evidence>
<dbReference type="HOGENOM" id="CLU_2171934_0_0_1"/>
<reference evidence="2 3" key="1">
    <citation type="journal article" date="2012" name="BMC Genomics">
        <title>Comparative genomics of the white-rot fungi, Phanerochaete carnosa and P. chrysosporium, to elucidate the genetic basis of the distinct wood types they colonize.</title>
        <authorList>
            <person name="Suzuki H."/>
            <person name="MacDonald J."/>
            <person name="Syed K."/>
            <person name="Salamov A."/>
            <person name="Hori C."/>
            <person name="Aerts A."/>
            <person name="Henrissat B."/>
            <person name="Wiebenga A."/>
            <person name="vanKuyk P.A."/>
            <person name="Barry K."/>
            <person name="Lindquist E."/>
            <person name="LaButti K."/>
            <person name="Lapidus A."/>
            <person name="Lucas S."/>
            <person name="Coutinho P."/>
            <person name="Gong Y."/>
            <person name="Samejima M."/>
            <person name="Mahadevan R."/>
            <person name="Abou-Zaid M."/>
            <person name="de Vries R.P."/>
            <person name="Igarashi K."/>
            <person name="Yadav J.S."/>
            <person name="Grigoriev I.V."/>
            <person name="Master E.R."/>
        </authorList>
    </citation>
    <scope>NUCLEOTIDE SEQUENCE [LARGE SCALE GENOMIC DNA]</scope>
    <source>
        <strain evidence="2 3">HHB-10118-sp</strain>
    </source>
</reference>
<dbReference type="GeneID" id="18910258"/>
<name>K5W548_PHACS</name>
<accession>K5W548</accession>
<dbReference type="Proteomes" id="UP000008370">
    <property type="component" value="Unassembled WGS sequence"/>
</dbReference>
<evidence type="ECO:0000313" key="2">
    <source>
        <dbReference type="EMBL" id="EKM54069.1"/>
    </source>
</evidence>
<sequence length="110" mass="11934">MHRTTNTTSSEPCLQNSHQAPKREQQQQQAHPRAPPSPTHPKCVLKSEQQGALGVRGATRTVLDPDAPQQVKDDVLRHLDGLAGVNEAPFAHSSREAAARAVQEDPYGEA</sequence>
<dbReference type="KEGG" id="pco:PHACADRAFT_185054"/>
<gene>
    <name evidence="2" type="ORF">PHACADRAFT_185054</name>
</gene>
<dbReference type="RefSeq" id="XP_007396771.1">
    <property type="nucleotide sequence ID" value="XM_007396709.1"/>
</dbReference>
<feature type="compositionally biased region" description="Polar residues" evidence="1">
    <location>
        <begin position="1"/>
        <end position="18"/>
    </location>
</feature>
<dbReference type="EMBL" id="JH930473">
    <property type="protein sequence ID" value="EKM54069.1"/>
    <property type="molecule type" value="Genomic_DNA"/>
</dbReference>
<proteinExistence type="predicted"/>
<feature type="region of interest" description="Disordered" evidence="1">
    <location>
        <begin position="86"/>
        <end position="110"/>
    </location>
</feature>
<keyword evidence="3" id="KW-1185">Reference proteome</keyword>
<dbReference type="InParanoid" id="K5W548"/>
<evidence type="ECO:0000313" key="3">
    <source>
        <dbReference type="Proteomes" id="UP000008370"/>
    </source>
</evidence>